<organism evidence="3 5">
    <name type="scientific">Didymodactylos carnosus</name>
    <dbReference type="NCBI Taxonomy" id="1234261"/>
    <lineage>
        <taxon>Eukaryota</taxon>
        <taxon>Metazoa</taxon>
        <taxon>Spiralia</taxon>
        <taxon>Gnathifera</taxon>
        <taxon>Rotifera</taxon>
        <taxon>Eurotatoria</taxon>
        <taxon>Bdelloidea</taxon>
        <taxon>Philodinida</taxon>
        <taxon>Philodinidae</taxon>
        <taxon>Didymodactylos</taxon>
    </lineage>
</organism>
<evidence type="ECO:0000313" key="4">
    <source>
        <dbReference type="EMBL" id="CAF4189993.1"/>
    </source>
</evidence>
<dbReference type="AlphaFoldDB" id="A0A815G4M9"/>
<dbReference type="Proteomes" id="UP000663829">
    <property type="component" value="Unassembled WGS sequence"/>
</dbReference>
<comment type="caution">
    <text evidence="3">The sequence shown here is derived from an EMBL/GenBank/DDBJ whole genome shotgun (WGS) entry which is preliminary data.</text>
</comment>
<evidence type="ECO:0000313" key="5">
    <source>
        <dbReference type="Proteomes" id="UP000663829"/>
    </source>
</evidence>
<proteinExistence type="inferred from homology"/>
<evidence type="ECO:0000256" key="2">
    <source>
        <dbReference type="ARBA" id="ARBA00023157"/>
    </source>
</evidence>
<name>A0A815G4M9_9BILA</name>
<dbReference type="Proteomes" id="UP000681722">
    <property type="component" value="Unassembled WGS sequence"/>
</dbReference>
<dbReference type="EMBL" id="CAJOBC010054946">
    <property type="protein sequence ID" value="CAF4189993.1"/>
    <property type="molecule type" value="Genomic_DNA"/>
</dbReference>
<accession>A0A815G4M9</accession>
<keyword evidence="5" id="KW-1185">Reference proteome</keyword>
<protein>
    <recommendedName>
        <fullName evidence="6">COX assembly mitochondrial protein</fullName>
    </recommendedName>
</protein>
<evidence type="ECO:0000313" key="3">
    <source>
        <dbReference type="EMBL" id="CAF1333953.1"/>
    </source>
</evidence>
<evidence type="ECO:0008006" key="6">
    <source>
        <dbReference type="Google" id="ProtNLM"/>
    </source>
</evidence>
<reference evidence="3" key="1">
    <citation type="submission" date="2021-02" db="EMBL/GenBank/DDBJ databases">
        <authorList>
            <person name="Nowell W R."/>
        </authorList>
    </citation>
    <scope>NUCLEOTIDE SEQUENCE</scope>
</reference>
<gene>
    <name evidence="3" type="ORF">GPM918_LOCUS30095</name>
    <name evidence="4" type="ORF">SRO942_LOCUS30698</name>
</gene>
<comment type="similarity">
    <text evidence="1">Belongs to the CMC family.</text>
</comment>
<evidence type="ECO:0000256" key="1">
    <source>
        <dbReference type="ARBA" id="ARBA00007347"/>
    </source>
</evidence>
<dbReference type="Pfam" id="PF08583">
    <property type="entry name" value="Cmc1"/>
    <property type="match status" value="1"/>
</dbReference>
<dbReference type="EMBL" id="CAJNOQ010014062">
    <property type="protein sequence ID" value="CAF1333953.1"/>
    <property type="molecule type" value="Genomic_DNA"/>
</dbReference>
<dbReference type="OrthoDB" id="6224010at2759"/>
<sequence length="201" mass="24085">MSLCSFEISNYLKFKYDMIHSESSNTDDYWYSNETCRCDDGKQYPCQEIYFKKNTDIPIKTVEVVRQGWNVVQRTTTYDIISIGDLDDKSLRHVGLEVCIPQIVRDRGHPFGKCSEEHGGFMAVFKCRKELKQMNDCLTKWFQDEEFRKECIDIYLDERTKYRSTGEVTHQIKRPYYYNPEKELKRLSKLKEKYDRLENKT</sequence>
<keyword evidence="2" id="KW-1015">Disulfide bond</keyword>
<dbReference type="InterPro" id="IPR013892">
    <property type="entry name" value="Cyt_c_biogenesis_Cmc1-like"/>
</dbReference>